<accession>A0A543CSI5</accession>
<evidence type="ECO:0000313" key="3">
    <source>
        <dbReference type="EMBL" id="TQM00055.1"/>
    </source>
</evidence>
<feature type="compositionally biased region" description="Pro residues" evidence="1">
    <location>
        <begin position="141"/>
        <end position="161"/>
    </location>
</feature>
<feature type="transmembrane region" description="Helical" evidence="2">
    <location>
        <begin position="71"/>
        <end position="95"/>
    </location>
</feature>
<comment type="caution">
    <text evidence="3">The sequence shown here is derived from an EMBL/GenBank/DDBJ whole genome shotgun (WGS) entry which is preliminary data.</text>
</comment>
<dbReference type="EMBL" id="VFOZ01000001">
    <property type="protein sequence ID" value="TQM00055.1"/>
    <property type="molecule type" value="Genomic_DNA"/>
</dbReference>
<gene>
    <name evidence="3" type="ORF">FB559_5759</name>
</gene>
<organism evidence="3 4">
    <name type="scientific">Actinoallomurus bryophytorum</name>
    <dbReference type="NCBI Taxonomy" id="1490222"/>
    <lineage>
        <taxon>Bacteria</taxon>
        <taxon>Bacillati</taxon>
        <taxon>Actinomycetota</taxon>
        <taxon>Actinomycetes</taxon>
        <taxon>Streptosporangiales</taxon>
        <taxon>Thermomonosporaceae</taxon>
        <taxon>Actinoallomurus</taxon>
    </lineage>
</organism>
<name>A0A543CSI5_9ACTN</name>
<feature type="region of interest" description="Disordered" evidence="1">
    <location>
        <begin position="1"/>
        <end position="59"/>
    </location>
</feature>
<dbReference type="AlphaFoldDB" id="A0A543CSI5"/>
<evidence type="ECO:0000313" key="4">
    <source>
        <dbReference type="Proteomes" id="UP000316096"/>
    </source>
</evidence>
<evidence type="ECO:0000256" key="1">
    <source>
        <dbReference type="SAM" id="MobiDB-lite"/>
    </source>
</evidence>
<reference evidence="3 4" key="1">
    <citation type="submission" date="2019-06" db="EMBL/GenBank/DDBJ databases">
        <title>Sequencing the genomes of 1000 actinobacteria strains.</title>
        <authorList>
            <person name="Klenk H.-P."/>
        </authorList>
    </citation>
    <scope>NUCLEOTIDE SEQUENCE [LARGE SCALE GENOMIC DNA]</scope>
    <source>
        <strain evidence="3 4">DSM 102200</strain>
    </source>
</reference>
<dbReference type="Proteomes" id="UP000316096">
    <property type="component" value="Unassembled WGS sequence"/>
</dbReference>
<protein>
    <submittedName>
        <fullName evidence="3">Uncharacterized protein</fullName>
    </submittedName>
</protein>
<proteinExistence type="predicted"/>
<dbReference type="RefSeq" id="WP_141959322.1">
    <property type="nucleotide sequence ID" value="NZ_VFOZ01000001.1"/>
</dbReference>
<keyword evidence="2" id="KW-0472">Membrane</keyword>
<evidence type="ECO:0000256" key="2">
    <source>
        <dbReference type="SAM" id="Phobius"/>
    </source>
</evidence>
<keyword evidence="4" id="KW-1185">Reference proteome</keyword>
<feature type="compositionally biased region" description="Low complexity" evidence="1">
    <location>
        <begin position="48"/>
        <end position="59"/>
    </location>
</feature>
<feature type="region of interest" description="Disordered" evidence="1">
    <location>
        <begin position="117"/>
        <end position="161"/>
    </location>
</feature>
<keyword evidence="2" id="KW-0812">Transmembrane</keyword>
<keyword evidence="2" id="KW-1133">Transmembrane helix</keyword>
<feature type="compositionally biased region" description="Low complexity" evidence="1">
    <location>
        <begin position="18"/>
        <end position="33"/>
    </location>
</feature>
<sequence>MAEHEEHPAEGTPRGPDETPAGEAPPAAGPPAAHAHEGAPPPPPPGGTTPYATAAPAQPGRFRRWSAHAGVRMGAVAVVAGLVGGLVGGGIVAAFSDGGHDHSGPAVFQRQMRGAPGFRAPGYWGQQPNRMPQFRRGMPQPNQPVQPATPVPPTPSPKSSG</sequence>